<evidence type="ECO:0000313" key="1">
    <source>
        <dbReference type="EMBL" id="KAK9922609.1"/>
    </source>
</evidence>
<gene>
    <name evidence="1" type="ORF">M0R45_031066</name>
</gene>
<name>A0AAW1WFD0_RUBAR</name>
<proteinExistence type="predicted"/>
<sequence length="99" mass="11083">MASTHRICSQIPLQQPIAKFTSIHHDQNHKSNLWPHFNNKQPFLFAKQKQTRAKNTTEKEEIENCPAQSSLCSQKPRPPMPLSSSAAELACVGIPVPLP</sequence>
<keyword evidence="2" id="KW-1185">Reference proteome</keyword>
<dbReference type="AlphaFoldDB" id="A0AAW1WFD0"/>
<comment type="caution">
    <text evidence="1">The sequence shown here is derived from an EMBL/GenBank/DDBJ whole genome shotgun (WGS) entry which is preliminary data.</text>
</comment>
<organism evidence="1 2">
    <name type="scientific">Rubus argutus</name>
    <name type="common">Southern blackberry</name>
    <dbReference type="NCBI Taxonomy" id="59490"/>
    <lineage>
        <taxon>Eukaryota</taxon>
        <taxon>Viridiplantae</taxon>
        <taxon>Streptophyta</taxon>
        <taxon>Embryophyta</taxon>
        <taxon>Tracheophyta</taxon>
        <taxon>Spermatophyta</taxon>
        <taxon>Magnoliopsida</taxon>
        <taxon>eudicotyledons</taxon>
        <taxon>Gunneridae</taxon>
        <taxon>Pentapetalae</taxon>
        <taxon>rosids</taxon>
        <taxon>fabids</taxon>
        <taxon>Rosales</taxon>
        <taxon>Rosaceae</taxon>
        <taxon>Rosoideae</taxon>
        <taxon>Rosoideae incertae sedis</taxon>
        <taxon>Rubus</taxon>
    </lineage>
</organism>
<reference evidence="1 2" key="1">
    <citation type="journal article" date="2023" name="G3 (Bethesda)">
        <title>A chromosome-length genome assembly and annotation of blackberry (Rubus argutus, cv. 'Hillquist').</title>
        <authorList>
            <person name="Bruna T."/>
            <person name="Aryal R."/>
            <person name="Dudchenko O."/>
            <person name="Sargent D.J."/>
            <person name="Mead D."/>
            <person name="Buti M."/>
            <person name="Cavallini A."/>
            <person name="Hytonen T."/>
            <person name="Andres J."/>
            <person name="Pham M."/>
            <person name="Weisz D."/>
            <person name="Mascagni F."/>
            <person name="Usai G."/>
            <person name="Natali L."/>
            <person name="Bassil N."/>
            <person name="Fernandez G.E."/>
            <person name="Lomsadze A."/>
            <person name="Armour M."/>
            <person name="Olukolu B."/>
            <person name="Poorten T."/>
            <person name="Britton C."/>
            <person name="Davik J."/>
            <person name="Ashrafi H."/>
            <person name="Aiden E.L."/>
            <person name="Borodovsky M."/>
            <person name="Worthington M."/>
        </authorList>
    </citation>
    <scope>NUCLEOTIDE SEQUENCE [LARGE SCALE GENOMIC DNA]</scope>
    <source>
        <strain evidence="1">PI 553951</strain>
    </source>
</reference>
<dbReference type="EMBL" id="JBEDUW010000006">
    <property type="protein sequence ID" value="KAK9922609.1"/>
    <property type="molecule type" value="Genomic_DNA"/>
</dbReference>
<accession>A0AAW1WFD0</accession>
<dbReference type="Proteomes" id="UP001457282">
    <property type="component" value="Unassembled WGS sequence"/>
</dbReference>
<evidence type="ECO:0000313" key="2">
    <source>
        <dbReference type="Proteomes" id="UP001457282"/>
    </source>
</evidence>
<protein>
    <submittedName>
        <fullName evidence="1">Uncharacterized protein</fullName>
    </submittedName>
</protein>